<protein>
    <recommendedName>
        <fullName evidence="7">Beta-glucosidase</fullName>
    </recommendedName>
</protein>
<evidence type="ECO:0000256" key="4">
    <source>
        <dbReference type="RuleBase" id="RU003690"/>
    </source>
</evidence>
<accession>A0AAD4P9B6</accession>
<dbReference type="FunFam" id="3.20.20.80:FF:000041">
    <property type="entry name" value="Beta-glucosidase 7"/>
    <property type="match status" value="1"/>
</dbReference>
<evidence type="ECO:0000313" key="6">
    <source>
        <dbReference type="Proteomes" id="UP001190926"/>
    </source>
</evidence>
<dbReference type="InterPro" id="IPR017853">
    <property type="entry name" value="GH"/>
</dbReference>
<dbReference type="AlphaFoldDB" id="A0AAD4P9B6"/>
<dbReference type="SUPFAM" id="SSF51445">
    <property type="entry name" value="(Trans)glycosidases"/>
    <property type="match status" value="1"/>
</dbReference>
<dbReference type="PRINTS" id="PR00131">
    <property type="entry name" value="GLHYDRLASE1"/>
</dbReference>
<evidence type="ECO:0000256" key="1">
    <source>
        <dbReference type="ARBA" id="ARBA00010838"/>
    </source>
</evidence>
<gene>
    <name evidence="5" type="ORF">C2S53_010067</name>
</gene>
<dbReference type="GO" id="GO:0008422">
    <property type="term" value="F:beta-glucosidase activity"/>
    <property type="evidence" value="ECO:0007669"/>
    <property type="project" value="TreeGrafter"/>
</dbReference>
<evidence type="ECO:0000256" key="3">
    <source>
        <dbReference type="ARBA" id="ARBA00023295"/>
    </source>
</evidence>
<dbReference type="InterPro" id="IPR001360">
    <property type="entry name" value="Glyco_hydro_1"/>
</dbReference>
<dbReference type="GO" id="GO:0005975">
    <property type="term" value="P:carbohydrate metabolic process"/>
    <property type="evidence" value="ECO:0007669"/>
    <property type="project" value="InterPro"/>
</dbReference>
<comment type="caution">
    <text evidence="5">The sequence shown here is derived from an EMBL/GenBank/DDBJ whole genome shotgun (WGS) entry which is preliminary data.</text>
</comment>
<evidence type="ECO:0008006" key="7">
    <source>
        <dbReference type="Google" id="ProtNLM"/>
    </source>
</evidence>
<dbReference type="PANTHER" id="PTHR10353">
    <property type="entry name" value="GLYCOSYL HYDROLASE"/>
    <property type="match status" value="1"/>
</dbReference>
<keyword evidence="6" id="KW-1185">Reference proteome</keyword>
<dbReference type="Gene3D" id="3.20.20.80">
    <property type="entry name" value="Glycosidases"/>
    <property type="match status" value="1"/>
</dbReference>
<keyword evidence="2" id="KW-0378">Hydrolase</keyword>
<dbReference type="PANTHER" id="PTHR10353:SF137">
    <property type="entry name" value="MYROSINASE 3-RELATED"/>
    <property type="match status" value="1"/>
</dbReference>
<comment type="similarity">
    <text evidence="1 4">Belongs to the glycosyl hydrolase 1 family.</text>
</comment>
<sequence length="414" mass="46805">MESSLISICGSVSKGVNEDGINYYNNLIDELLANGIQPWVTLLHLDTSQALEDAYGGFLSPQIVGDFKDFADVLFSQFGDRVKHWITINEPWCLGYLGYAIGAFAPGRCSNGINTEGGGCLGGDSATEPYNITHNQLLSHAAAVKLYRDKYQKQQKGKIGVTVNSFWFLPYDETSQSLKARDRAFDFMLGWIMDPIAFGRYPESMRKRVGDRRLPEFTEEEAEMVKGSFDFLGVNYYSAKYALNIDDTAPSEVSYTTDSGYAPVGVKDGIPLGERGSRHSRYNMYPKGLRRILHYIKLRYNDPVIYITENGLDEDKNDTLPISEALNDYKRKKSFFDHLCCLQEAIQLDGVNVKGFFAWSLTDNYEWASGYLVRFGVNYVDYTDKSLRRYPKLSAQWLGSIFQRGPTTQPLSDH</sequence>
<dbReference type="Pfam" id="PF00232">
    <property type="entry name" value="Glyco_hydro_1"/>
    <property type="match status" value="1"/>
</dbReference>
<evidence type="ECO:0000256" key="2">
    <source>
        <dbReference type="ARBA" id="ARBA00022801"/>
    </source>
</evidence>
<evidence type="ECO:0000313" key="5">
    <source>
        <dbReference type="EMBL" id="KAH6830725.1"/>
    </source>
</evidence>
<dbReference type="EMBL" id="SDAM02000093">
    <property type="protein sequence ID" value="KAH6830725.1"/>
    <property type="molecule type" value="Genomic_DNA"/>
</dbReference>
<organism evidence="5 6">
    <name type="scientific">Perilla frutescens var. hirtella</name>
    <name type="common">Perilla citriodora</name>
    <name type="synonym">Perilla setoyensis</name>
    <dbReference type="NCBI Taxonomy" id="608512"/>
    <lineage>
        <taxon>Eukaryota</taxon>
        <taxon>Viridiplantae</taxon>
        <taxon>Streptophyta</taxon>
        <taxon>Embryophyta</taxon>
        <taxon>Tracheophyta</taxon>
        <taxon>Spermatophyta</taxon>
        <taxon>Magnoliopsida</taxon>
        <taxon>eudicotyledons</taxon>
        <taxon>Gunneridae</taxon>
        <taxon>Pentapetalae</taxon>
        <taxon>asterids</taxon>
        <taxon>lamiids</taxon>
        <taxon>Lamiales</taxon>
        <taxon>Lamiaceae</taxon>
        <taxon>Nepetoideae</taxon>
        <taxon>Elsholtzieae</taxon>
        <taxon>Perilla</taxon>
    </lineage>
</organism>
<keyword evidence="3" id="KW-0326">Glycosidase</keyword>
<name>A0AAD4P9B6_PERFH</name>
<dbReference type="Proteomes" id="UP001190926">
    <property type="component" value="Unassembled WGS sequence"/>
</dbReference>
<reference evidence="5 6" key="1">
    <citation type="journal article" date="2021" name="Nat. Commun.">
        <title>Incipient diploidization of the medicinal plant Perilla within 10,000 years.</title>
        <authorList>
            <person name="Zhang Y."/>
            <person name="Shen Q."/>
            <person name="Leng L."/>
            <person name="Zhang D."/>
            <person name="Chen S."/>
            <person name="Shi Y."/>
            <person name="Ning Z."/>
            <person name="Chen S."/>
        </authorList>
    </citation>
    <scope>NUCLEOTIDE SEQUENCE [LARGE SCALE GENOMIC DNA]</scope>
    <source>
        <strain evidence="6">cv. PC099</strain>
    </source>
</reference>
<proteinExistence type="inferred from homology"/>